<sequence length="144" mass="15493">MILDSAEFFHIVFGLVAPFREMDCVLAAKTLSATENPMAADRAWSCGHYPSAMTVDLFALLCVLVVTSSAMEDCALCLGMLAAGSLRQRSAFGIGIQGCHTRGSQQIAVVVPLFRSGSWPAPLVVTAVTRPCEERNSVLFKRVL</sequence>
<evidence type="ECO:0000313" key="2">
    <source>
        <dbReference type="Proteomes" id="UP000298787"/>
    </source>
</evidence>
<protein>
    <submittedName>
        <fullName evidence="1">Uncharacterized protein</fullName>
    </submittedName>
</protein>
<evidence type="ECO:0000313" key="1">
    <source>
        <dbReference type="EMBL" id="TKS79902.1"/>
    </source>
</evidence>
<name>A0A4V6XYS1_COLLU</name>
<keyword evidence="2" id="KW-1185">Reference proteome</keyword>
<dbReference type="Proteomes" id="UP000298787">
    <property type="component" value="Chromosome 12"/>
</dbReference>
<accession>A0A4V6XYS1</accession>
<organism evidence="1 2">
    <name type="scientific">Collichthys lucidus</name>
    <name type="common">Big head croaker</name>
    <name type="synonym">Sciaena lucida</name>
    <dbReference type="NCBI Taxonomy" id="240159"/>
    <lineage>
        <taxon>Eukaryota</taxon>
        <taxon>Metazoa</taxon>
        <taxon>Chordata</taxon>
        <taxon>Craniata</taxon>
        <taxon>Vertebrata</taxon>
        <taxon>Euteleostomi</taxon>
        <taxon>Actinopterygii</taxon>
        <taxon>Neopterygii</taxon>
        <taxon>Teleostei</taxon>
        <taxon>Neoteleostei</taxon>
        <taxon>Acanthomorphata</taxon>
        <taxon>Eupercaria</taxon>
        <taxon>Sciaenidae</taxon>
        <taxon>Collichthys</taxon>
    </lineage>
</organism>
<gene>
    <name evidence="1" type="ORF">D9C73_013867</name>
</gene>
<dbReference type="AlphaFoldDB" id="A0A4V6XYS1"/>
<reference evidence="1 2" key="1">
    <citation type="submission" date="2019-01" db="EMBL/GenBank/DDBJ databases">
        <title>Genome Assembly of Collichthys lucidus.</title>
        <authorList>
            <person name="Cai M."/>
            <person name="Xiao S."/>
        </authorList>
    </citation>
    <scope>NUCLEOTIDE SEQUENCE [LARGE SCALE GENOMIC DNA]</scope>
    <source>
        <strain evidence="1">JT15FE1705JMU</strain>
        <tissue evidence="1">Muscle</tissue>
    </source>
</reference>
<proteinExistence type="predicted"/>
<dbReference type="EMBL" id="CM014089">
    <property type="protein sequence ID" value="TKS79902.1"/>
    <property type="molecule type" value="Genomic_DNA"/>
</dbReference>